<evidence type="ECO:0000313" key="1">
    <source>
        <dbReference type="EMBL" id="BDZ54402.1"/>
    </source>
</evidence>
<proteinExistence type="predicted"/>
<accession>A0ABM8H0V2</accession>
<name>A0ABM8H0V2_9MICO</name>
<protein>
    <submittedName>
        <fullName evidence="1">Uncharacterized protein</fullName>
    </submittedName>
</protein>
<gene>
    <name evidence="1" type="ORF">GCM10025870_14750</name>
</gene>
<sequence>MRPSVEWWYVMSVKPAPPVTDAAASTHSLESNSSDTSTAMAPSLVRAGAGAGAGLGAILMRFGATRPAGTGGRLVA</sequence>
<organism evidence="1 2">
    <name type="scientific">Agromyces marinus</name>
    <dbReference type="NCBI Taxonomy" id="1389020"/>
    <lineage>
        <taxon>Bacteria</taxon>
        <taxon>Bacillati</taxon>
        <taxon>Actinomycetota</taxon>
        <taxon>Actinomycetes</taxon>
        <taxon>Micrococcales</taxon>
        <taxon>Microbacteriaceae</taxon>
        <taxon>Agromyces</taxon>
    </lineage>
</organism>
<evidence type="ECO:0000313" key="2">
    <source>
        <dbReference type="Proteomes" id="UP001321477"/>
    </source>
</evidence>
<reference evidence="2" key="1">
    <citation type="journal article" date="2019" name="Int. J. Syst. Evol. Microbiol.">
        <title>The Global Catalogue of Microorganisms (GCM) 10K type strain sequencing project: providing services to taxonomists for standard genome sequencing and annotation.</title>
        <authorList>
            <consortium name="The Broad Institute Genomics Platform"/>
            <consortium name="The Broad Institute Genome Sequencing Center for Infectious Disease"/>
            <person name="Wu L."/>
            <person name="Ma J."/>
        </authorList>
    </citation>
    <scope>NUCLEOTIDE SEQUENCE [LARGE SCALE GENOMIC DNA]</scope>
    <source>
        <strain evidence="2">NBRC 109019</strain>
    </source>
</reference>
<dbReference type="EMBL" id="AP027734">
    <property type="protein sequence ID" value="BDZ54402.1"/>
    <property type="molecule type" value="Genomic_DNA"/>
</dbReference>
<dbReference type="Proteomes" id="UP001321477">
    <property type="component" value="Chromosome"/>
</dbReference>
<keyword evidence="2" id="KW-1185">Reference proteome</keyword>